<evidence type="ECO:0000256" key="1">
    <source>
        <dbReference type="SAM" id="Phobius"/>
    </source>
</evidence>
<dbReference type="RefSeq" id="WP_184092248.1">
    <property type="nucleotide sequence ID" value="NZ_JACIJF010000058.1"/>
</dbReference>
<dbReference type="AlphaFoldDB" id="A0A840YTX6"/>
<accession>A0A840YTX6</accession>
<evidence type="ECO:0000313" key="2">
    <source>
        <dbReference type="EMBL" id="MBB5713171.1"/>
    </source>
</evidence>
<comment type="caution">
    <text evidence="2">The sequence shown here is derived from an EMBL/GenBank/DDBJ whole genome shotgun (WGS) entry which is preliminary data.</text>
</comment>
<dbReference type="EMBL" id="JACIJF010000058">
    <property type="protein sequence ID" value="MBB5713171.1"/>
    <property type="molecule type" value="Genomic_DNA"/>
</dbReference>
<name>A0A840YTX6_9SPHN</name>
<keyword evidence="1" id="KW-0472">Membrane</keyword>
<organism evidence="2 3">
    <name type="scientific">Sphingomonas xinjiangensis</name>
    <dbReference type="NCBI Taxonomy" id="643568"/>
    <lineage>
        <taxon>Bacteria</taxon>
        <taxon>Pseudomonadati</taxon>
        <taxon>Pseudomonadota</taxon>
        <taxon>Alphaproteobacteria</taxon>
        <taxon>Sphingomonadales</taxon>
        <taxon>Sphingomonadaceae</taxon>
        <taxon>Sphingomonas</taxon>
    </lineage>
</organism>
<feature type="transmembrane region" description="Helical" evidence="1">
    <location>
        <begin position="20"/>
        <end position="39"/>
    </location>
</feature>
<dbReference type="Proteomes" id="UP000527143">
    <property type="component" value="Unassembled WGS sequence"/>
</dbReference>
<keyword evidence="1" id="KW-0812">Transmembrane</keyword>
<reference evidence="2 3" key="1">
    <citation type="submission" date="2020-08" db="EMBL/GenBank/DDBJ databases">
        <title>Genomic Encyclopedia of Type Strains, Phase IV (KMG-IV): sequencing the most valuable type-strain genomes for metagenomic binning, comparative biology and taxonomic classification.</title>
        <authorList>
            <person name="Goeker M."/>
        </authorList>
    </citation>
    <scope>NUCLEOTIDE SEQUENCE [LARGE SCALE GENOMIC DNA]</scope>
    <source>
        <strain evidence="2 3">DSM 26736</strain>
    </source>
</reference>
<sequence length="53" mass="5751">MVLGPVVRQASGRPISLTTAIGFMLLLVAWMGFVAWRLAMNANRQDGSFGDAR</sequence>
<proteinExistence type="predicted"/>
<keyword evidence="1" id="KW-1133">Transmembrane helix</keyword>
<keyword evidence="3" id="KW-1185">Reference proteome</keyword>
<evidence type="ECO:0000313" key="3">
    <source>
        <dbReference type="Proteomes" id="UP000527143"/>
    </source>
</evidence>
<gene>
    <name evidence="2" type="ORF">FHT02_004441</name>
</gene>
<protein>
    <submittedName>
        <fullName evidence="2">Uncharacterized protein</fullName>
    </submittedName>
</protein>